<name>A0A2G1DHY5_9BACT</name>
<dbReference type="Proteomes" id="UP000262712">
    <property type="component" value="Chromosome"/>
</dbReference>
<dbReference type="Pfam" id="PF13450">
    <property type="entry name" value="NAD_binding_8"/>
    <property type="match status" value="1"/>
</dbReference>
<dbReference type="GO" id="GO:0016116">
    <property type="term" value="P:carotenoid metabolic process"/>
    <property type="evidence" value="ECO:0007669"/>
    <property type="project" value="InterPro"/>
</dbReference>
<organism evidence="2 3">
    <name type="scientific">Malaciobacter molluscorum LMG 25693</name>
    <dbReference type="NCBI Taxonomy" id="870501"/>
    <lineage>
        <taxon>Bacteria</taxon>
        <taxon>Pseudomonadati</taxon>
        <taxon>Campylobacterota</taxon>
        <taxon>Epsilonproteobacteria</taxon>
        <taxon>Campylobacterales</taxon>
        <taxon>Arcobacteraceae</taxon>
        <taxon>Malaciobacter</taxon>
    </lineage>
</organism>
<gene>
    <name evidence="1" type="ORF">AMOL_2086</name>
    <name evidence="2" type="ORF">CPU12_07465</name>
</gene>
<evidence type="ECO:0000313" key="2">
    <source>
        <dbReference type="EMBL" id="PHO18097.1"/>
    </source>
</evidence>
<proteinExistence type="predicted"/>
<dbReference type="SUPFAM" id="SSF51905">
    <property type="entry name" value="FAD/NAD(P)-binding domain"/>
    <property type="match status" value="1"/>
</dbReference>
<dbReference type="PANTHER" id="PTHR46313:SF3">
    <property type="entry name" value="PROLYCOPENE ISOMERASE, CHLOROPLASTIC"/>
    <property type="match status" value="1"/>
</dbReference>
<dbReference type="InterPro" id="IPR036188">
    <property type="entry name" value="FAD/NAD-bd_sf"/>
</dbReference>
<reference evidence="2 3" key="1">
    <citation type="submission" date="2017-09" db="EMBL/GenBank/DDBJ databases">
        <title>Arcobacter canalis sp. nov., a new species isolated from a water canal contaminated with urban sewage.</title>
        <authorList>
            <person name="Perez-Cataluna A."/>
            <person name="Salas-Masso N."/>
            <person name="Figueras M.J."/>
        </authorList>
    </citation>
    <scope>NUCLEOTIDE SEQUENCE [LARGE SCALE GENOMIC DNA]</scope>
    <source>
        <strain evidence="2 3">F98-3</strain>
    </source>
</reference>
<dbReference type="AlphaFoldDB" id="A0A2G1DHY5"/>
<dbReference type="Gene3D" id="3.50.50.60">
    <property type="entry name" value="FAD/NAD(P)-binding domain"/>
    <property type="match status" value="1"/>
</dbReference>
<dbReference type="RefSeq" id="WP_099342479.1">
    <property type="nucleotide sequence ID" value="NZ_CP032098.1"/>
</dbReference>
<dbReference type="Proteomes" id="UP000221222">
    <property type="component" value="Unassembled WGS sequence"/>
</dbReference>
<sequence>MNDYVVIGSGIGGSTSALFLNKKYKTTLFEKEPYLGGCSSTFKRGKFFYNTGATTFAGYEEGKFMYDFLSEHKVDFKKKLLDSSLTVLYNDKKIKRLRDFSAFIEEINSAFYHPKNIEFYTLIMKINKRFFEINDYYYSNKNIFAKLKSLYSFKTLLGSFYPFIFEKADKFLKNYFGNISDEYLNYIDNQVLIVAQAKTPEVNFLTCALALGYQFVDNYYIYNGMGSIFESIEEKLDDVRKSEFIEKIERKQNDFIIHSNKSTLQTKNLVLNSSLFESASLFDDKEILDYINSYKKLDLGISAFMVYMKIDTKQKLDHHYQIILDKKLKNTISNSLFVSIGASDDEKMAGSITISTHTLNQYWYENKKEKKQELMDIIKNIVCLYLNIKEEEILKCFAATPFTFKRFINRTSLGGIAVKYNNYVFKIPSNDTVIKGLYNVGDTTFAAQGWPGVMMGVRNLQRLICDI</sequence>
<dbReference type="PANTHER" id="PTHR46313">
    <property type="match status" value="1"/>
</dbReference>
<dbReference type="EMBL" id="CP032098">
    <property type="protein sequence ID" value="AXX93040.1"/>
    <property type="molecule type" value="Genomic_DNA"/>
</dbReference>
<dbReference type="InterPro" id="IPR045892">
    <property type="entry name" value="CrtISO-like"/>
</dbReference>
<evidence type="ECO:0000313" key="4">
    <source>
        <dbReference type="Proteomes" id="UP000262712"/>
    </source>
</evidence>
<protein>
    <submittedName>
        <fullName evidence="1 2">Phytoene dehydrogenase</fullName>
    </submittedName>
</protein>
<accession>A0A2G1DHY5</accession>
<evidence type="ECO:0000313" key="3">
    <source>
        <dbReference type="Proteomes" id="UP000221222"/>
    </source>
</evidence>
<keyword evidence="3" id="KW-1185">Reference proteome</keyword>
<dbReference type="KEGG" id="amol:AMOL_2086"/>
<dbReference type="EMBL" id="NXFY01000009">
    <property type="protein sequence ID" value="PHO18097.1"/>
    <property type="molecule type" value="Genomic_DNA"/>
</dbReference>
<reference evidence="1 4" key="2">
    <citation type="submission" date="2018-08" db="EMBL/GenBank/DDBJ databases">
        <title>Complete genome of the Arcobacter molluscorum type strain LMG 25693.</title>
        <authorList>
            <person name="Miller W.G."/>
            <person name="Yee E."/>
            <person name="Bono J.L."/>
        </authorList>
    </citation>
    <scope>NUCLEOTIDE SEQUENCE [LARGE SCALE GENOMIC DNA]</scope>
    <source>
        <strain evidence="1 4">CECT 7696</strain>
    </source>
</reference>
<evidence type="ECO:0000313" key="1">
    <source>
        <dbReference type="EMBL" id="AXX93040.1"/>
    </source>
</evidence>